<dbReference type="EMBL" id="DTIB01000104">
    <property type="protein sequence ID" value="HGB25543.1"/>
    <property type="molecule type" value="Genomic_DNA"/>
</dbReference>
<protein>
    <submittedName>
        <fullName evidence="4">Thioredoxin family protein</fullName>
    </submittedName>
</protein>
<comment type="similarity">
    <text evidence="1">Belongs to the glutaredoxin family.</text>
</comment>
<dbReference type="InterPro" id="IPR012336">
    <property type="entry name" value="Thioredoxin-like_fold"/>
</dbReference>
<organism evidence="4">
    <name type="scientific">Thermofilum pendens</name>
    <dbReference type="NCBI Taxonomy" id="2269"/>
    <lineage>
        <taxon>Archaea</taxon>
        <taxon>Thermoproteota</taxon>
        <taxon>Thermoprotei</taxon>
        <taxon>Thermofilales</taxon>
        <taxon>Thermofilaceae</taxon>
        <taxon>Thermofilum</taxon>
    </lineage>
</organism>
<feature type="compositionally biased region" description="Low complexity" evidence="2">
    <location>
        <begin position="117"/>
        <end position="127"/>
    </location>
</feature>
<feature type="domain" description="Thioredoxin-like fold" evidence="3">
    <location>
        <begin position="66"/>
        <end position="102"/>
    </location>
</feature>
<evidence type="ECO:0000256" key="1">
    <source>
        <dbReference type="ARBA" id="ARBA00007787"/>
    </source>
</evidence>
<gene>
    <name evidence="4" type="ORF">ENV88_05885</name>
</gene>
<dbReference type="Pfam" id="PF13192">
    <property type="entry name" value="Thioredoxin_3"/>
    <property type="match status" value="1"/>
</dbReference>
<dbReference type="Gene3D" id="3.40.30.10">
    <property type="entry name" value="Glutaredoxin"/>
    <property type="match status" value="1"/>
</dbReference>
<sequence>MPKEIRLYLCRDEKSGAMLEAFRRELSRIPKDERPKVHVKFLRLRDPSRFEAFLQELEELFGGIYVQEFKKYDIRAVPAVVVDGEKVAEGRYLSEDEIRSLLGTAPPPAPRPPPALVQPARARAAPQAQAPIELAPVELAPVEEQPKPPREPKVELPPVELEPEAPLMLEEPAPPKPPEAPRPVQPPRQTLAPLPDARQPATTRPEPPVVRPPTPAPAPQPRPAPPRAEAAPVAAPPAAEGVRPAGPASRFSCYNCVYFDSSRNRCRLLHVAVQNPENPPCGRGRR</sequence>
<feature type="compositionally biased region" description="Low complexity" evidence="2">
    <location>
        <begin position="227"/>
        <end position="248"/>
    </location>
</feature>
<dbReference type="AlphaFoldDB" id="A0A7C3WPQ2"/>
<evidence type="ECO:0000256" key="2">
    <source>
        <dbReference type="SAM" id="MobiDB-lite"/>
    </source>
</evidence>
<feature type="compositionally biased region" description="Pro residues" evidence="2">
    <location>
        <begin position="105"/>
        <end position="116"/>
    </location>
</feature>
<reference evidence="4" key="1">
    <citation type="journal article" date="2020" name="mSystems">
        <title>Genome- and Community-Level Interaction Insights into Carbon Utilization and Element Cycling Functions of Hydrothermarchaeota in Hydrothermal Sediment.</title>
        <authorList>
            <person name="Zhou Z."/>
            <person name="Liu Y."/>
            <person name="Xu W."/>
            <person name="Pan J."/>
            <person name="Luo Z.H."/>
            <person name="Li M."/>
        </authorList>
    </citation>
    <scope>NUCLEOTIDE SEQUENCE [LARGE SCALE GENOMIC DNA]</scope>
    <source>
        <strain evidence="4">SpSt-8</strain>
    </source>
</reference>
<feature type="compositionally biased region" description="Pro residues" evidence="2">
    <location>
        <begin position="205"/>
        <end position="226"/>
    </location>
</feature>
<feature type="region of interest" description="Disordered" evidence="2">
    <location>
        <begin position="168"/>
        <end position="250"/>
    </location>
</feature>
<accession>A0A7C3WPQ2</accession>
<feature type="region of interest" description="Disordered" evidence="2">
    <location>
        <begin position="140"/>
        <end position="159"/>
    </location>
</feature>
<feature type="compositionally biased region" description="Pro residues" evidence="2">
    <location>
        <begin position="172"/>
        <end position="186"/>
    </location>
</feature>
<name>A0A7C3WPQ2_THEPE</name>
<feature type="compositionally biased region" description="Basic and acidic residues" evidence="2">
    <location>
        <begin position="144"/>
        <end position="154"/>
    </location>
</feature>
<feature type="region of interest" description="Disordered" evidence="2">
    <location>
        <begin position="101"/>
        <end position="127"/>
    </location>
</feature>
<evidence type="ECO:0000259" key="3">
    <source>
        <dbReference type="Pfam" id="PF13192"/>
    </source>
</evidence>
<dbReference type="PRINTS" id="PR01217">
    <property type="entry name" value="PRICHEXTENSN"/>
</dbReference>
<comment type="caution">
    <text evidence="4">The sequence shown here is derived from an EMBL/GenBank/DDBJ whole genome shotgun (WGS) entry which is preliminary data.</text>
</comment>
<proteinExistence type="inferred from homology"/>
<evidence type="ECO:0000313" key="4">
    <source>
        <dbReference type="EMBL" id="HGB25543.1"/>
    </source>
</evidence>